<dbReference type="SUPFAM" id="SSF53850">
    <property type="entry name" value="Periplasmic binding protein-like II"/>
    <property type="match status" value="1"/>
</dbReference>
<name>K6WXE6_9MICO</name>
<dbReference type="EMBL" id="BAHD01000047">
    <property type="protein sequence ID" value="GAB96757.1"/>
    <property type="molecule type" value="Genomic_DNA"/>
</dbReference>
<dbReference type="Gene3D" id="3.10.105.10">
    <property type="entry name" value="Dipeptide-binding Protein, Domain 3"/>
    <property type="match status" value="1"/>
</dbReference>
<dbReference type="eggNOG" id="COG0747">
    <property type="taxonomic scope" value="Bacteria"/>
</dbReference>
<dbReference type="GO" id="GO:0042597">
    <property type="term" value="C:periplasmic space"/>
    <property type="evidence" value="ECO:0007669"/>
    <property type="project" value="UniProtKB-ARBA"/>
</dbReference>
<dbReference type="GO" id="GO:1904680">
    <property type="term" value="F:peptide transmembrane transporter activity"/>
    <property type="evidence" value="ECO:0007669"/>
    <property type="project" value="TreeGrafter"/>
</dbReference>
<dbReference type="GO" id="GO:0043190">
    <property type="term" value="C:ATP-binding cassette (ABC) transporter complex"/>
    <property type="evidence" value="ECO:0007669"/>
    <property type="project" value="InterPro"/>
</dbReference>
<feature type="domain" description="Solute-binding protein family 5" evidence="2">
    <location>
        <begin position="131"/>
        <end position="487"/>
    </location>
</feature>
<evidence type="ECO:0000313" key="3">
    <source>
        <dbReference type="EMBL" id="GAB96757.1"/>
    </source>
</evidence>
<keyword evidence="4" id="KW-1185">Reference proteome</keyword>
<dbReference type="PIRSF" id="PIRSF002741">
    <property type="entry name" value="MppA"/>
    <property type="match status" value="1"/>
</dbReference>
<proteinExistence type="predicted"/>
<dbReference type="RefSeq" id="WP_006593289.1">
    <property type="nucleotide sequence ID" value="NZ_BAHD01000047.1"/>
</dbReference>
<accession>K6WXE6</accession>
<evidence type="ECO:0000259" key="2">
    <source>
        <dbReference type="Pfam" id="PF00496"/>
    </source>
</evidence>
<dbReference type="InterPro" id="IPR030678">
    <property type="entry name" value="Peptide/Ni-bd"/>
</dbReference>
<dbReference type="Gene3D" id="3.40.190.10">
    <property type="entry name" value="Periplasmic binding protein-like II"/>
    <property type="match status" value="1"/>
</dbReference>
<sequence length="579" mass="62569">MPGTTTRGTRATTLRTASLALTCTLAAACSLPGPGADPASTGATGPDGPHAASALAALNAHPREQLKTGGNLTLPLDTFPEQWNVLNIAGADADLATVTSATDPVLYDYSPEGEVTPRADFLAAMPTQAQRDGREVITYDLNPQARWNDGTPIDHRSFESAWRASRSDSGYATASAAGYDDIESVTAGSRPHQVVVTFKEGRAFHPFTDLFAGGLLHPEAAKSPETFNTGFGGTEFHPEWRAGPFTLEQLNPTTKVITFKRNPNWWGAPALLDRVTFQAMEDSATIPAFANGEIDATRVTTRARYEQVAATGRADIRRSQRLTTGVLVFNSHDPALADIRVRRALWQAIDREQWKRVRYEGMEWQERPVGSAMYFSFQPQARDNVPVTFDRDAARATLQDAGYTLGADNLFAKDGQRLSIGYTSFGDDPMTTALDQTLKTQLAAVGVELNVRNVSYQAFQSAMEHKDFGMALLGMGPTTPSPVGSACQLMCSDSPFNISGVGTPELDQRVRTLTDIADPNAQADQINDVEKEWLALFGQLPMANGPDVWAYHPGLANLGPAAFASIHPHWENVGWVAGS</sequence>
<dbReference type="PANTHER" id="PTHR30290:SF65">
    <property type="entry name" value="MONOACYL PHOSPHATIDYLINOSITOL TETRAMANNOSIDE-BINDING PROTEIN LPQW-RELATED"/>
    <property type="match status" value="1"/>
</dbReference>
<dbReference type="PROSITE" id="PS51257">
    <property type="entry name" value="PROKAR_LIPOPROTEIN"/>
    <property type="match status" value="1"/>
</dbReference>
<comment type="caution">
    <text evidence="3">The sequence shown here is derived from an EMBL/GenBank/DDBJ whole genome shotgun (WGS) entry which is preliminary data.</text>
</comment>
<dbReference type="AlphaFoldDB" id="K6WXE6"/>
<dbReference type="InterPro" id="IPR000914">
    <property type="entry name" value="SBP_5_dom"/>
</dbReference>
<feature type="signal peptide" evidence="1">
    <location>
        <begin position="1"/>
        <end position="28"/>
    </location>
</feature>
<dbReference type="PANTHER" id="PTHR30290">
    <property type="entry name" value="PERIPLASMIC BINDING COMPONENT OF ABC TRANSPORTER"/>
    <property type="match status" value="1"/>
</dbReference>
<dbReference type="Proteomes" id="UP000008366">
    <property type="component" value="Unassembled WGS sequence"/>
</dbReference>
<dbReference type="OrthoDB" id="7888869at2"/>
<evidence type="ECO:0000313" key="4">
    <source>
        <dbReference type="Proteomes" id="UP000008366"/>
    </source>
</evidence>
<dbReference type="STRING" id="1184609.KILIM_047_00190"/>
<feature type="chain" id="PRO_5003896239" evidence="1">
    <location>
        <begin position="29"/>
        <end position="579"/>
    </location>
</feature>
<dbReference type="GO" id="GO:0015833">
    <property type="term" value="P:peptide transport"/>
    <property type="evidence" value="ECO:0007669"/>
    <property type="project" value="TreeGrafter"/>
</dbReference>
<protein>
    <submittedName>
        <fullName evidence="3">Putative ABC transporter substrate-binding protein</fullName>
    </submittedName>
</protein>
<dbReference type="Gene3D" id="3.90.76.10">
    <property type="entry name" value="Dipeptide-binding Protein, Domain 1"/>
    <property type="match status" value="1"/>
</dbReference>
<gene>
    <name evidence="3" type="ORF">KILIM_047_00190</name>
</gene>
<dbReference type="InterPro" id="IPR039424">
    <property type="entry name" value="SBP_5"/>
</dbReference>
<dbReference type="Pfam" id="PF00496">
    <property type="entry name" value="SBP_bac_5"/>
    <property type="match status" value="1"/>
</dbReference>
<organism evidence="3 4">
    <name type="scientific">Kineosphaera limosa NBRC 100340</name>
    <dbReference type="NCBI Taxonomy" id="1184609"/>
    <lineage>
        <taxon>Bacteria</taxon>
        <taxon>Bacillati</taxon>
        <taxon>Actinomycetota</taxon>
        <taxon>Actinomycetes</taxon>
        <taxon>Micrococcales</taxon>
        <taxon>Dermatophilaceae</taxon>
        <taxon>Kineosphaera</taxon>
    </lineage>
</organism>
<reference evidence="3 4" key="1">
    <citation type="submission" date="2012-08" db="EMBL/GenBank/DDBJ databases">
        <title>Whole genome shotgun sequence of Kineosphaera limosa NBRC 100340.</title>
        <authorList>
            <person name="Yoshida I."/>
            <person name="Isaki S."/>
            <person name="Hosoyama A."/>
            <person name="Tsuchikane K."/>
            <person name="Katsumata H."/>
            <person name="Ando Y."/>
            <person name="Ohji S."/>
            <person name="Hamada M."/>
            <person name="Tamura T."/>
            <person name="Yamazoe A."/>
            <person name="Yamazaki S."/>
            <person name="Fujita N."/>
        </authorList>
    </citation>
    <scope>NUCLEOTIDE SEQUENCE [LARGE SCALE GENOMIC DNA]</scope>
    <source>
        <strain evidence="3 4">NBRC 100340</strain>
    </source>
</reference>
<keyword evidence="1" id="KW-0732">Signal</keyword>
<evidence type="ECO:0000256" key="1">
    <source>
        <dbReference type="SAM" id="SignalP"/>
    </source>
</evidence>
<dbReference type="CDD" id="cd08501">
    <property type="entry name" value="PBP2_Lpqw"/>
    <property type="match status" value="1"/>
</dbReference>